<comment type="caution">
    <text evidence="3">The sequence shown here is derived from an EMBL/GenBank/DDBJ whole genome shotgun (WGS) entry which is preliminary data.</text>
</comment>
<reference evidence="3" key="2">
    <citation type="submission" date="2021-09" db="EMBL/GenBank/DDBJ databases">
        <authorList>
            <person name="Gilroy R."/>
        </authorList>
    </citation>
    <scope>NUCLEOTIDE SEQUENCE</scope>
    <source>
        <strain evidence="3">ChiGjej5B5-7349</strain>
    </source>
</reference>
<feature type="region of interest" description="Disordered" evidence="1">
    <location>
        <begin position="66"/>
        <end position="89"/>
    </location>
</feature>
<name>A0A921SNJ9_9MICO</name>
<proteinExistence type="predicted"/>
<evidence type="ECO:0000313" key="3">
    <source>
        <dbReference type="EMBL" id="HJG79963.1"/>
    </source>
</evidence>
<evidence type="ECO:0000256" key="1">
    <source>
        <dbReference type="SAM" id="MobiDB-lite"/>
    </source>
</evidence>
<keyword evidence="2" id="KW-0472">Membrane</keyword>
<dbReference type="InterPro" id="IPR036259">
    <property type="entry name" value="MFS_trans_sf"/>
</dbReference>
<organism evidence="3 4">
    <name type="scientific">Brevibacterium senegalense</name>
    <dbReference type="NCBI Taxonomy" id="1033736"/>
    <lineage>
        <taxon>Bacteria</taxon>
        <taxon>Bacillati</taxon>
        <taxon>Actinomycetota</taxon>
        <taxon>Actinomycetes</taxon>
        <taxon>Micrococcales</taxon>
        <taxon>Brevibacteriaceae</taxon>
        <taxon>Brevibacterium</taxon>
    </lineage>
</organism>
<sequence>MSISAAGASGPDQPRRIAIASMIGYVALLSGPPALGFAGEHWGLRAALLVPLAVLVLAIPASRAARNRTARESRETVISTSRAGRRRSG</sequence>
<protein>
    <recommendedName>
        <fullName evidence="5">MFS transporter</fullName>
    </recommendedName>
</protein>
<dbReference type="AlphaFoldDB" id="A0A921SNJ9"/>
<dbReference type="EMBL" id="DYUK01000132">
    <property type="protein sequence ID" value="HJG79963.1"/>
    <property type="molecule type" value="Genomic_DNA"/>
</dbReference>
<reference evidence="3" key="1">
    <citation type="journal article" date="2021" name="PeerJ">
        <title>Extensive microbial diversity within the chicken gut microbiome revealed by metagenomics and culture.</title>
        <authorList>
            <person name="Gilroy R."/>
            <person name="Ravi A."/>
            <person name="Getino M."/>
            <person name="Pursley I."/>
            <person name="Horton D.L."/>
            <person name="Alikhan N.F."/>
            <person name="Baker D."/>
            <person name="Gharbi K."/>
            <person name="Hall N."/>
            <person name="Watson M."/>
            <person name="Adriaenssens E.M."/>
            <person name="Foster-Nyarko E."/>
            <person name="Jarju S."/>
            <person name="Secka A."/>
            <person name="Antonio M."/>
            <person name="Oren A."/>
            <person name="Chaudhuri R.R."/>
            <person name="La Ragione R."/>
            <person name="Hildebrand F."/>
            <person name="Pallen M.J."/>
        </authorList>
    </citation>
    <scope>NUCLEOTIDE SEQUENCE</scope>
    <source>
        <strain evidence="3">ChiGjej5B5-7349</strain>
    </source>
</reference>
<gene>
    <name evidence="3" type="ORF">K8V08_06090</name>
</gene>
<evidence type="ECO:0008006" key="5">
    <source>
        <dbReference type="Google" id="ProtNLM"/>
    </source>
</evidence>
<dbReference type="Proteomes" id="UP000784435">
    <property type="component" value="Unassembled WGS sequence"/>
</dbReference>
<accession>A0A921SNJ9</accession>
<evidence type="ECO:0000256" key="2">
    <source>
        <dbReference type="SAM" id="Phobius"/>
    </source>
</evidence>
<keyword evidence="2" id="KW-0812">Transmembrane</keyword>
<dbReference type="SUPFAM" id="SSF103473">
    <property type="entry name" value="MFS general substrate transporter"/>
    <property type="match status" value="1"/>
</dbReference>
<feature type="transmembrane region" description="Helical" evidence="2">
    <location>
        <begin position="17"/>
        <end position="36"/>
    </location>
</feature>
<keyword evidence="2" id="KW-1133">Transmembrane helix</keyword>
<feature type="transmembrane region" description="Helical" evidence="2">
    <location>
        <begin position="42"/>
        <end position="61"/>
    </location>
</feature>
<evidence type="ECO:0000313" key="4">
    <source>
        <dbReference type="Proteomes" id="UP000784435"/>
    </source>
</evidence>